<proteinExistence type="predicted"/>
<sequence>MSRDRRSDKPGATQPGGRDARLGAALRANLARRKAQARQRADGAHDDDNDNGAGMHPPQEPPHAAPVPPPGPSED</sequence>
<evidence type="ECO:0000313" key="3">
    <source>
        <dbReference type="Proteomes" id="UP000193017"/>
    </source>
</evidence>
<dbReference type="EMBL" id="CP020612">
    <property type="protein sequence ID" value="ARJ68407.1"/>
    <property type="molecule type" value="Genomic_DNA"/>
</dbReference>
<dbReference type="KEGG" id="pcon:B0A89_00805"/>
<dbReference type="RefSeq" id="WP_085376515.1">
    <property type="nucleotide sequence ID" value="NZ_CP020612.1"/>
</dbReference>
<dbReference type="Proteomes" id="UP000193017">
    <property type="component" value="Chromosome"/>
</dbReference>
<feature type="compositionally biased region" description="Pro residues" evidence="1">
    <location>
        <begin position="58"/>
        <end position="75"/>
    </location>
</feature>
<organism evidence="2 3">
    <name type="scientific">Paracoccus contaminans</name>
    <dbReference type="NCBI Taxonomy" id="1945662"/>
    <lineage>
        <taxon>Bacteria</taxon>
        <taxon>Pseudomonadati</taxon>
        <taxon>Pseudomonadota</taxon>
        <taxon>Alphaproteobacteria</taxon>
        <taxon>Rhodobacterales</taxon>
        <taxon>Paracoccaceae</taxon>
        <taxon>Paracoccus</taxon>
    </lineage>
</organism>
<keyword evidence="3" id="KW-1185">Reference proteome</keyword>
<accession>A0A1W6CU45</accession>
<evidence type="ECO:0000256" key="1">
    <source>
        <dbReference type="SAM" id="MobiDB-lite"/>
    </source>
</evidence>
<protein>
    <submittedName>
        <fullName evidence="2">Uncharacterized protein</fullName>
    </submittedName>
</protein>
<name>A0A1W6CU45_9RHOB</name>
<dbReference type="AlphaFoldDB" id="A0A1W6CU45"/>
<reference evidence="2 3" key="1">
    <citation type="submission" date="2017-03" db="EMBL/GenBank/DDBJ databases">
        <title>Genome sequence of Paracoccus contaminans isolated from a water microcosm.</title>
        <authorList>
            <person name="Aurass P."/>
            <person name="Karste S."/>
            <person name="Trost E."/>
            <person name="Glaeser S.P."/>
            <person name="Kaempfer P."/>
            <person name="Flieger A."/>
        </authorList>
    </citation>
    <scope>NUCLEOTIDE SEQUENCE [LARGE SCALE GENOMIC DNA]</scope>
    <source>
        <strain evidence="3">RKI 16-01929T\LMG 29738T\CCM 8701T\CIP 111112T</strain>
    </source>
</reference>
<feature type="region of interest" description="Disordered" evidence="1">
    <location>
        <begin position="1"/>
        <end position="75"/>
    </location>
</feature>
<gene>
    <name evidence="2" type="ORF">B0A89_00805</name>
</gene>
<evidence type="ECO:0000313" key="2">
    <source>
        <dbReference type="EMBL" id="ARJ68407.1"/>
    </source>
</evidence>